<evidence type="ECO:0000313" key="3">
    <source>
        <dbReference type="Proteomes" id="UP000320216"/>
    </source>
</evidence>
<reference evidence="2 3" key="1">
    <citation type="submission" date="2019-07" db="EMBL/GenBank/DDBJ databases">
        <title>Full genome sequence of Humibacter sp. WJ7-1.</title>
        <authorList>
            <person name="Im W.-T."/>
        </authorList>
    </citation>
    <scope>NUCLEOTIDE SEQUENCE [LARGE SCALE GENOMIC DNA]</scope>
    <source>
        <strain evidence="2 3">WJ7-1</strain>
    </source>
</reference>
<dbReference type="PANTHER" id="PTHR36840:SF1">
    <property type="entry name" value="BLL5714 PROTEIN"/>
    <property type="match status" value="1"/>
</dbReference>
<feature type="transmembrane region" description="Helical" evidence="1">
    <location>
        <begin position="118"/>
        <end position="138"/>
    </location>
</feature>
<feature type="transmembrane region" description="Helical" evidence="1">
    <location>
        <begin position="334"/>
        <end position="353"/>
    </location>
</feature>
<feature type="transmembrane region" description="Helical" evidence="1">
    <location>
        <begin position="308"/>
        <end position="327"/>
    </location>
</feature>
<feature type="transmembrane region" description="Helical" evidence="1">
    <location>
        <begin position="234"/>
        <end position="253"/>
    </location>
</feature>
<feature type="transmembrane region" description="Helical" evidence="1">
    <location>
        <begin position="150"/>
        <end position="169"/>
    </location>
</feature>
<feature type="transmembrane region" description="Helical" evidence="1">
    <location>
        <begin position="175"/>
        <end position="197"/>
    </location>
</feature>
<dbReference type="OrthoDB" id="7698234at2"/>
<keyword evidence="3" id="KW-1185">Reference proteome</keyword>
<protein>
    <submittedName>
        <fullName evidence="2">Low temperature requirement protein A</fullName>
    </submittedName>
</protein>
<feature type="transmembrane region" description="Helical" evidence="1">
    <location>
        <begin position="209"/>
        <end position="228"/>
    </location>
</feature>
<feature type="transmembrane region" description="Helical" evidence="1">
    <location>
        <begin position="359"/>
        <end position="380"/>
    </location>
</feature>
<feature type="transmembrane region" description="Helical" evidence="1">
    <location>
        <begin position="91"/>
        <end position="112"/>
    </location>
</feature>
<keyword evidence="1" id="KW-0812">Transmembrane</keyword>
<dbReference type="AlphaFoldDB" id="A0A5B8M5H1"/>
<keyword evidence="1" id="KW-0472">Membrane</keyword>
<dbReference type="PANTHER" id="PTHR36840">
    <property type="entry name" value="BLL5714 PROTEIN"/>
    <property type="match status" value="1"/>
</dbReference>
<dbReference type="KEGG" id="huw:FPZ11_10865"/>
<organism evidence="2 3">
    <name type="scientific">Humibacter ginsenosidimutans</name>
    <dbReference type="NCBI Taxonomy" id="2599293"/>
    <lineage>
        <taxon>Bacteria</taxon>
        <taxon>Bacillati</taxon>
        <taxon>Actinomycetota</taxon>
        <taxon>Actinomycetes</taxon>
        <taxon>Micrococcales</taxon>
        <taxon>Microbacteriaceae</taxon>
        <taxon>Humibacter</taxon>
    </lineage>
</organism>
<sequence>MASCSGVARIEVVTSRRPPALGRTGHVASRVSTLELLFDLVFVYAVSQVAEAIVEHPTAVVAVQAAITVGVVWWMYDAYSWLTNQAAEQTLVSRLLLLTAMAAFLVMSLALPDAWGRYGLLFGVSYAVVVVIHAGLFIGRGGTSSVRAMLRVGPLNLLAAASLIAAGFVTGPLDWLFWLLPFVFFAISATVARRVGFALGPAHFVERHGAVMIIVFGESIVSVGAGLARHELPAAVIGAIATVAVVAALWWCYFSGDDERAVRVMEHASPPRRASLGVTAFYVDHLVMIVGLIYLASGLHGSLVDALAVAPAAFVWFIAAGVAVFLLGEAAYRVTLGLGFAVWRLVGAVLALATGLVGLAAPVIVQLAVIVVVVVLMLMVEWGTRGRAATG</sequence>
<dbReference type="Pfam" id="PF06772">
    <property type="entry name" value="LtrA"/>
    <property type="match status" value="1"/>
</dbReference>
<dbReference type="EMBL" id="CP042305">
    <property type="protein sequence ID" value="QDZ15194.1"/>
    <property type="molecule type" value="Genomic_DNA"/>
</dbReference>
<proteinExistence type="predicted"/>
<dbReference type="Proteomes" id="UP000320216">
    <property type="component" value="Chromosome"/>
</dbReference>
<name>A0A5B8M5H1_9MICO</name>
<keyword evidence="1" id="KW-1133">Transmembrane helix</keyword>
<feature type="transmembrane region" description="Helical" evidence="1">
    <location>
        <begin position="274"/>
        <end position="296"/>
    </location>
</feature>
<evidence type="ECO:0000256" key="1">
    <source>
        <dbReference type="SAM" id="Phobius"/>
    </source>
</evidence>
<accession>A0A5B8M5H1</accession>
<evidence type="ECO:0000313" key="2">
    <source>
        <dbReference type="EMBL" id="QDZ15194.1"/>
    </source>
</evidence>
<gene>
    <name evidence="2" type="ORF">FPZ11_10865</name>
</gene>
<dbReference type="InterPro" id="IPR010640">
    <property type="entry name" value="Low_temperature_requirement_A"/>
</dbReference>